<dbReference type="Pfam" id="PF11716">
    <property type="entry name" value="MDMPI_N"/>
    <property type="match status" value="1"/>
</dbReference>
<dbReference type="SUPFAM" id="SSF109854">
    <property type="entry name" value="DinB/YfiT-like putative metalloenzymes"/>
    <property type="match status" value="1"/>
</dbReference>
<evidence type="ECO:0000313" key="3">
    <source>
        <dbReference type="Proteomes" id="UP001499882"/>
    </source>
</evidence>
<dbReference type="InterPro" id="IPR034660">
    <property type="entry name" value="DinB/YfiT-like"/>
</dbReference>
<comment type="caution">
    <text evidence="2">The sequence shown here is derived from an EMBL/GenBank/DDBJ whole genome shotgun (WGS) entry which is preliminary data.</text>
</comment>
<keyword evidence="3" id="KW-1185">Reference proteome</keyword>
<dbReference type="NCBIfam" id="TIGR03083">
    <property type="entry name" value="maleylpyruvate isomerase family mycothiol-dependent enzyme"/>
    <property type="match status" value="1"/>
</dbReference>
<dbReference type="EMBL" id="BAABKN010000014">
    <property type="protein sequence ID" value="GAA4737708.1"/>
    <property type="molecule type" value="Genomic_DNA"/>
</dbReference>
<dbReference type="InterPro" id="IPR024344">
    <property type="entry name" value="MDMPI_metal-binding"/>
</dbReference>
<dbReference type="RefSeq" id="WP_345526836.1">
    <property type="nucleotide sequence ID" value="NZ_BAABKN010000014.1"/>
</dbReference>
<accession>A0ABP8YU20</accession>
<feature type="domain" description="Mycothiol-dependent maleylpyruvate isomerase metal-binding" evidence="1">
    <location>
        <begin position="6"/>
        <end position="64"/>
    </location>
</feature>
<gene>
    <name evidence="2" type="ORF">GCM10023350_22180</name>
</gene>
<protein>
    <submittedName>
        <fullName evidence="2">TIGR03086 family metal-binding protein</fullName>
    </submittedName>
</protein>
<dbReference type="Proteomes" id="UP001499882">
    <property type="component" value="Unassembled WGS sequence"/>
</dbReference>
<evidence type="ECO:0000313" key="2">
    <source>
        <dbReference type="EMBL" id="GAA4737708.1"/>
    </source>
</evidence>
<organism evidence="2 3">
    <name type="scientific">Nocardioides endophyticus</name>
    <dbReference type="NCBI Taxonomy" id="1353775"/>
    <lineage>
        <taxon>Bacteria</taxon>
        <taxon>Bacillati</taxon>
        <taxon>Actinomycetota</taxon>
        <taxon>Actinomycetes</taxon>
        <taxon>Propionibacteriales</taxon>
        <taxon>Nocardioidaceae</taxon>
        <taxon>Nocardioides</taxon>
    </lineage>
</organism>
<name>A0ABP8YU20_9ACTN</name>
<dbReference type="Gene3D" id="1.20.120.450">
    <property type="entry name" value="dinb family like domain"/>
    <property type="match status" value="1"/>
</dbReference>
<evidence type="ECO:0000259" key="1">
    <source>
        <dbReference type="Pfam" id="PF11716"/>
    </source>
</evidence>
<dbReference type="InterPro" id="IPR017517">
    <property type="entry name" value="Maleyloyr_isom"/>
</dbReference>
<proteinExistence type="predicted"/>
<reference evidence="3" key="1">
    <citation type="journal article" date="2019" name="Int. J. Syst. Evol. Microbiol.">
        <title>The Global Catalogue of Microorganisms (GCM) 10K type strain sequencing project: providing services to taxonomists for standard genome sequencing and annotation.</title>
        <authorList>
            <consortium name="The Broad Institute Genomics Platform"/>
            <consortium name="The Broad Institute Genome Sequencing Center for Infectious Disease"/>
            <person name="Wu L."/>
            <person name="Ma J."/>
        </authorList>
    </citation>
    <scope>NUCLEOTIDE SEQUENCE [LARGE SCALE GENOMIC DNA]</scope>
    <source>
        <strain evidence="3">JCM 18532</strain>
    </source>
</reference>
<sequence>MNFYLDAADRFSAIVDATSDWSATSPCERWTAADVVDHVVDTERRFLEGQGAELGERPTGDPATVWAQHLAAVRPLVSDEAFRGREYDGFFGRTTVGATLDNFYGFDLVVHGWDLGSASGRPTTFTDADMDAMEQAFVGFGDHAYDEGVFRQPVEVADDAPRQERLLARMGRSA</sequence>